<dbReference type="Gene3D" id="2.40.70.10">
    <property type="entry name" value="Acid Proteases"/>
    <property type="match status" value="2"/>
</dbReference>
<dbReference type="EMBL" id="OZ037948">
    <property type="protein sequence ID" value="CAL1710305.1"/>
    <property type="molecule type" value="Genomic_DNA"/>
</dbReference>
<sequence>MFAKLSFTLCLLASLSSLGVLAEPIVIRDRRVSLPTVKRVNTTGIANVLKIDQSRAKSLRNRVQNPGLRARASSGSVPITSYATQYLVNVTIGDPPMPFRLQVDTGSANTWFGAAKIIRAPTSAKDTGQSLDVEYGDAVMLGEEWVDQITLTPGLTIHNQSMGLALAAVGFAGEIDGILGIGPEVLTYSTLFPNQTSFIPTVTDNAFAQGLINEHSVGIFFAPTASIDGVTNGEVSFGGADDTKFTGDLNYMPITTTYPSSRYVGLNQTITYGASKLPILSNNAGITDTGTTLLLIATDAFQAYQAATGSEPDPDIALLRLTPAQFANLESLFFTIGTETYELTPNAQIWPRALNSAIGGSDDFVYLMINDIGTPSGYGFDFIDGMTFLERFYTVYDAAQNRFGIANTEFTYAQVA</sequence>
<name>A0ABP1DR93_9APHY</name>
<dbReference type="PANTHER" id="PTHR47966">
    <property type="entry name" value="BETA-SITE APP-CLEAVING ENZYME, ISOFORM A-RELATED"/>
    <property type="match status" value="1"/>
</dbReference>
<accession>A0ABP1DR93</accession>
<protein>
    <recommendedName>
        <fullName evidence="3">Peptidase A1 domain-containing protein</fullName>
    </recommendedName>
</protein>
<proteinExistence type="inferred from homology"/>
<keyword evidence="2" id="KW-0732">Signal</keyword>
<gene>
    <name evidence="4" type="ORF">GFSPODELE1_LOCUS7753</name>
</gene>
<dbReference type="PROSITE" id="PS51767">
    <property type="entry name" value="PEPTIDASE_A1"/>
    <property type="match status" value="1"/>
</dbReference>
<dbReference type="InterPro" id="IPR033121">
    <property type="entry name" value="PEPTIDASE_A1"/>
</dbReference>
<evidence type="ECO:0000256" key="2">
    <source>
        <dbReference type="SAM" id="SignalP"/>
    </source>
</evidence>
<reference evidence="5" key="1">
    <citation type="submission" date="2024-04" db="EMBL/GenBank/DDBJ databases">
        <authorList>
            <person name="Shaw F."/>
            <person name="Minotto A."/>
        </authorList>
    </citation>
    <scope>NUCLEOTIDE SEQUENCE [LARGE SCALE GENOMIC DNA]</scope>
</reference>
<evidence type="ECO:0000313" key="5">
    <source>
        <dbReference type="Proteomes" id="UP001497453"/>
    </source>
</evidence>
<evidence type="ECO:0000259" key="3">
    <source>
        <dbReference type="PROSITE" id="PS51767"/>
    </source>
</evidence>
<dbReference type="PRINTS" id="PR00792">
    <property type="entry name" value="PEPSIN"/>
</dbReference>
<keyword evidence="5" id="KW-1185">Reference proteome</keyword>
<dbReference type="Proteomes" id="UP001497453">
    <property type="component" value="Chromosome 5"/>
</dbReference>
<evidence type="ECO:0000313" key="4">
    <source>
        <dbReference type="EMBL" id="CAL1710305.1"/>
    </source>
</evidence>
<dbReference type="InterPro" id="IPR034164">
    <property type="entry name" value="Pepsin-like_dom"/>
</dbReference>
<dbReference type="InterPro" id="IPR021109">
    <property type="entry name" value="Peptidase_aspartic_dom_sf"/>
</dbReference>
<dbReference type="InterPro" id="IPR001461">
    <property type="entry name" value="Aspartic_peptidase_A1"/>
</dbReference>
<comment type="similarity">
    <text evidence="1">Belongs to the peptidase A1 family.</text>
</comment>
<dbReference type="CDD" id="cd05471">
    <property type="entry name" value="pepsin_like"/>
    <property type="match status" value="1"/>
</dbReference>
<organism evidence="4 5">
    <name type="scientific">Somion occarium</name>
    <dbReference type="NCBI Taxonomy" id="3059160"/>
    <lineage>
        <taxon>Eukaryota</taxon>
        <taxon>Fungi</taxon>
        <taxon>Dikarya</taxon>
        <taxon>Basidiomycota</taxon>
        <taxon>Agaricomycotina</taxon>
        <taxon>Agaricomycetes</taxon>
        <taxon>Polyporales</taxon>
        <taxon>Cerrenaceae</taxon>
        <taxon>Somion</taxon>
    </lineage>
</organism>
<evidence type="ECO:0000256" key="1">
    <source>
        <dbReference type="ARBA" id="ARBA00007447"/>
    </source>
</evidence>
<feature type="chain" id="PRO_5045667645" description="Peptidase A1 domain-containing protein" evidence="2">
    <location>
        <begin position="23"/>
        <end position="416"/>
    </location>
</feature>
<dbReference type="SUPFAM" id="SSF50630">
    <property type="entry name" value="Acid proteases"/>
    <property type="match status" value="1"/>
</dbReference>
<dbReference type="Pfam" id="PF00026">
    <property type="entry name" value="Asp"/>
    <property type="match status" value="1"/>
</dbReference>
<feature type="signal peptide" evidence="2">
    <location>
        <begin position="1"/>
        <end position="22"/>
    </location>
</feature>
<feature type="domain" description="Peptidase A1" evidence="3">
    <location>
        <begin position="86"/>
        <end position="406"/>
    </location>
</feature>
<dbReference type="PANTHER" id="PTHR47966:SF51">
    <property type="entry name" value="BETA-SITE APP-CLEAVING ENZYME, ISOFORM A-RELATED"/>
    <property type="match status" value="1"/>
</dbReference>